<evidence type="ECO:0000256" key="7">
    <source>
        <dbReference type="RuleBase" id="RU004020"/>
    </source>
</evidence>
<dbReference type="GO" id="GO:0000978">
    <property type="term" value="F:RNA polymerase II cis-regulatory region sequence-specific DNA binding"/>
    <property type="evidence" value="ECO:0007669"/>
    <property type="project" value="TreeGrafter"/>
</dbReference>
<keyword evidence="10" id="KW-1185">Reference proteome</keyword>
<evidence type="ECO:0000256" key="1">
    <source>
        <dbReference type="ARBA" id="ARBA00004123"/>
    </source>
</evidence>
<dbReference type="GO" id="GO:0006357">
    <property type="term" value="P:regulation of transcription by RNA polymerase II"/>
    <property type="evidence" value="ECO:0007669"/>
    <property type="project" value="TreeGrafter"/>
</dbReference>
<dbReference type="PANTHER" id="PTHR10015:SF308">
    <property type="entry name" value="HSF-TYPE DNA-BINDING DOMAIN-CONTAINING PROTEIN"/>
    <property type="match status" value="1"/>
</dbReference>
<comment type="subunit">
    <text evidence="2">Homotrimer.</text>
</comment>
<keyword evidence="3" id="KW-0597">Phosphoprotein</keyword>
<accession>A0AAV9C5U9</accession>
<dbReference type="PANTHER" id="PTHR10015">
    <property type="entry name" value="HEAT SHOCK TRANSCRIPTION FACTOR"/>
    <property type="match status" value="1"/>
</dbReference>
<comment type="caution">
    <text evidence="9">The sequence shown here is derived from an EMBL/GenBank/DDBJ whole genome shotgun (WGS) entry which is preliminary data.</text>
</comment>
<dbReference type="PRINTS" id="PR00056">
    <property type="entry name" value="HSFDOMAIN"/>
</dbReference>
<dbReference type="InterPro" id="IPR036390">
    <property type="entry name" value="WH_DNA-bd_sf"/>
</dbReference>
<comment type="subcellular location">
    <subcellularLocation>
        <location evidence="1">Nucleus</location>
    </subcellularLocation>
</comment>
<dbReference type="GO" id="GO:0003700">
    <property type="term" value="F:DNA-binding transcription factor activity"/>
    <property type="evidence" value="ECO:0007669"/>
    <property type="project" value="InterPro"/>
</dbReference>
<evidence type="ECO:0000256" key="5">
    <source>
        <dbReference type="ARBA" id="ARBA00023125"/>
    </source>
</evidence>
<reference evidence="9" key="1">
    <citation type="journal article" date="2023" name="Nat. Commun.">
        <title>Diploid and tetraploid genomes of Acorus and the evolution of monocots.</title>
        <authorList>
            <person name="Ma L."/>
            <person name="Liu K.W."/>
            <person name="Li Z."/>
            <person name="Hsiao Y.Y."/>
            <person name="Qi Y."/>
            <person name="Fu T."/>
            <person name="Tang G.D."/>
            <person name="Zhang D."/>
            <person name="Sun W.H."/>
            <person name="Liu D.K."/>
            <person name="Li Y."/>
            <person name="Chen G.Z."/>
            <person name="Liu X.D."/>
            <person name="Liao X.Y."/>
            <person name="Jiang Y.T."/>
            <person name="Yu X."/>
            <person name="Hao Y."/>
            <person name="Huang J."/>
            <person name="Zhao X.W."/>
            <person name="Ke S."/>
            <person name="Chen Y.Y."/>
            <person name="Wu W.L."/>
            <person name="Hsu J.L."/>
            <person name="Lin Y.F."/>
            <person name="Huang M.D."/>
            <person name="Li C.Y."/>
            <person name="Huang L."/>
            <person name="Wang Z.W."/>
            <person name="Zhao X."/>
            <person name="Zhong W.Y."/>
            <person name="Peng D.H."/>
            <person name="Ahmad S."/>
            <person name="Lan S."/>
            <person name="Zhang J.S."/>
            <person name="Tsai W.C."/>
            <person name="Van de Peer Y."/>
            <person name="Liu Z.J."/>
        </authorList>
    </citation>
    <scope>NUCLEOTIDE SEQUENCE</scope>
    <source>
        <strain evidence="9">CP</strain>
    </source>
</reference>
<keyword evidence="6" id="KW-0539">Nucleus</keyword>
<protein>
    <submittedName>
        <fullName evidence="9">Heat stress transcription factor B-4</fullName>
    </submittedName>
</protein>
<reference evidence="9" key="2">
    <citation type="submission" date="2023-06" db="EMBL/GenBank/DDBJ databases">
        <authorList>
            <person name="Ma L."/>
            <person name="Liu K.-W."/>
            <person name="Li Z."/>
            <person name="Hsiao Y.-Y."/>
            <person name="Qi Y."/>
            <person name="Fu T."/>
            <person name="Tang G."/>
            <person name="Zhang D."/>
            <person name="Sun W.-H."/>
            <person name="Liu D.-K."/>
            <person name="Li Y."/>
            <person name="Chen G.-Z."/>
            <person name="Liu X.-D."/>
            <person name="Liao X.-Y."/>
            <person name="Jiang Y.-T."/>
            <person name="Yu X."/>
            <person name="Hao Y."/>
            <person name="Huang J."/>
            <person name="Zhao X.-W."/>
            <person name="Ke S."/>
            <person name="Chen Y.-Y."/>
            <person name="Wu W.-L."/>
            <person name="Hsu J.-L."/>
            <person name="Lin Y.-F."/>
            <person name="Huang M.-D."/>
            <person name="Li C.-Y."/>
            <person name="Huang L."/>
            <person name="Wang Z.-W."/>
            <person name="Zhao X."/>
            <person name="Zhong W.-Y."/>
            <person name="Peng D.-H."/>
            <person name="Ahmad S."/>
            <person name="Lan S."/>
            <person name="Zhang J.-S."/>
            <person name="Tsai W.-C."/>
            <person name="Van De Peer Y."/>
            <person name="Liu Z.-J."/>
        </authorList>
    </citation>
    <scope>NUCLEOTIDE SEQUENCE</scope>
    <source>
        <strain evidence="9">CP</strain>
        <tissue evidence="9">Leaves</tissue>
    </source>
</reference>
<dbReference type="Pfam" id="PF00447">
    <property type="entry name" value="HSF_DNA-bind"/>
    <property type="match status" value="1"/>
</dbReference>
<dbReference type="AlphaFoldDB" id="A0AAV9C5U9"/>
<name>A0AAV9C5U9_ACOCL</name>
<proteinExistence type="inferred from homology"/>
<evidence type="ECO:0000256" key="6">
    <source>
        <dbReference type="ARBA" id="ARBA00023242"/>
    </source>
</evidence>
<evidence type="ECO:0000259" key="8">
    <source>
        <dbReference type="SMART" id="SM00415"/>
    </source>
</evidence>
<dbReference type="SUPFAM" id="SSF46785">
    <property type="entry name" value="Winged helix' DNA-binding domain"/>
    <property type="match status" value="1"/>
</dbReference>
<evidence type="ECO:0000313" key="10">
    <source>
        <dbReference type="Proteomes" id="UP001180020"/>
    </source>
</evidence>
<dbReference type="Gene3D" id="1.10.10.10">
    <property type="entry name" value="Winged helix-like DNA-binding domain superfamily/Winged helix DNA-binding domain"/>
    <property type="match status" value="1"/>
</dbReference>
<dbReference type="Proteomes" id="UP001180020">
    <property type="component" value="Unassembled WGS sequence"/>
</dbReference>
<dbReference type="SMART" id="SM00415">
    <property type="entry name" value="HSF"/>
    <property type="match status" value="1"/>
</dbReference>
<dbReference type="InterPro" id="IPR000232">
    <property type="entry name" value="HSF_DNA-bd"/>
</dbReference>
<dbReference type="EMBL" id="JAUJYO010000021">
    <property type="protein sequence ID" value="KAK1284067.1"/>
    <property type="molecule type" value="Genomic_DNA"/>
</dbReference>
<evidence type="ECO:0000256" key="2">
    <source>
        <dbReference type="ARBA" id="ARBA00011233"/>
    </source>
</evidence>
<dbReference type="InterPro" id="IPR036388">
    <property type="entry name" value="WH-like_DNA-bd_sf"/>
</dbReference>
<sequence>MHACMESRRSMVKCPAPFLSKTYELIERPENGHVVSWSEDGTSFVVWSPQEFSEVLLPKYFKHCNFSSFVRQLNTYGFKKSASGRWEFRHEKFRRGRRQELGEISRKRCEPSIFPSTLEPCKKKKKGEEAPDMDSSYDQLLLEENKSLQRQNSELLSQIAQFKDLQEKLLNCLSQYVSTST</sequence>
<dbReference type="GO" id="GO:0005634">
    <property type="term" value="C:nucleus"/>
    <property type="evidence" value="ECO:0007669"/>
    <property type="project" value="UniProtKB-SubCell"/>
</dbReference>
<evidence type="ECO:0000256" key="4">
    <source>
        <dbReference type="ARBA" id="ARBA00023016"/>
    </source>
</evidence>
<gene>
    <name evidence="9" type="primary">HSFB4</name>
    <name evidence="9" type="ORF">QJS10_CPB21g00528</name>
</gene>
<organism evidence="9 10">
    <name type="scientific">Acorus calamus</name>
    <name type="common">Sweet flag</name>
    <dbReference type="NCBI Taxonomy" id="4465"/>
    <lineage>
        <taxon>Eukaryota</taxon>
        <taxon>Viridiplantae</taxon>
        <taxon>Streptophyta</taxon>
        <taxon>Embryophyta</taxon>
        <taxon>Tracheophyta</taxon>
        <taxon>Spermatophyta</taxon>
        <taxon>Magnoliopsida</taxon>
        <taxon>Liliopsida</taxon>
        <taxon>Acoraceae</taxon>
        <taxon>Acorus</taxon>
    </lineage>
</organism>
<evidence type="ECO:0000313" key="9">
    <source>
        <dbReference type="EMBL" id="KAK1284067.1"/>
    </source>
</evidence>
<comment type="similarity">
    <text evidence="7">Belongs to the HSF family.</text>
</comment>
<feature type="domain" description="HSF-type DNA-binding" evidence="8">
    <location>
        <begin position="14"/>
        <end position="107"/>
    </location>
</feature>
<evidence type="ECO:0000256" key="3">
    <source>
        <dbReference type="ARBA" id="ARBA00022553"/>
    </source>
</evidence>
<keyword evidence="5" id="KW-0238">DNA-binding</keyword>
<dbReference type="FunFam" id="1.10.10.10:FF:000660">
    <property type="entry name" value="Heat stress transcription factor A-6b"/>
    <property type="match status" value="1"/>
</dbReference>
<keyword evidence="4" id="KW-0346">Stress response</keyword>